<reference evidence="5" key="1">
    <citation type="submission" date="2020-11" db="EMBL/GenBank/DDBJ databases">
        <authorList>
            <consortium name="DOE Joint Genome Institute"/>
            <person name="Ahrendt S."/>
            <person name="Riley R."/>
            <person name="Andreopoulos W."/>
            <person name="Labutti K."/>
            <person name="Pangilinan J."/>
            <person name="Ruiz-Duenas F.J."/>
            <person name="Barrasa J.M."/>
            <person name="Sanchez-Garcia M."/>
            <person name="Camarero S."/>
            <person name="Miyauchi S."/>
            <person name="Serrano A."/>
            <person name="Linde D."/>
            <person name="Babiker R."/>
            <person name="Drula E."/>
            <person name="Ayuso-Fernandez I."/>
            <person name="Pacheco R."/>
            <person name="Padilla G."/>
            <person name="Ferreira P."/>
            <person name="Barriuso J."/>
            <person name="Kellner H."/>
            <person name="Castanera R."/>
            <person name="Alfaro M."/>
            <person name="Ramirez L."/>
            <person name="Pisabarro A.G."/>
            <person name="Kuo A."/>
            <person name="Tritt A."/>
            <person name="Lipzen A."/>
            <person name="He G."/>
            <person name="Yan M."/>
            <person name="Ng V."/>
            <person name="Cullen D."/>
            <person name="Martin F."/>
            <person name="Rosso M.-N."/>
            <person name="Henrissat B."/>
            <person name="Hibbett D."/>
            <person name="Martinez A.T."/>
            <person name="Grigoriev I.V."/>
        </authorList>
    </citation>
    <scope>NUCLEOTIDE SEQUENCE</scope>
    <source>
        <strain evidence="5">CBS 247.69</strain>
    </source>
</reference>
<name>A0A9P6CJX8_9AGAR</name>
<dbReference type="PANTHER" id="PTHR22812">
    <property type="entry name" value="CHROMOBOX PROTEIN"/>
    <property type="match status" value="1"/>
</dbReference>
<dbReference type="SUPFAM" id="SSF54160">
    <property type="entry name" value="Chromo domain-like"/>
    <property type="match status" value="1"/>
</dbReference>
<proteinExistence type="predicted"/>
<dbReference type="EMBL" id="MU150252">
    <property type="protein sequence ID" value="KAF9464785.1"/>
    <property type="molecule type" value="Genomic_DNA"/>
</dbReference>
<dbReference type="AlphaFoldDB" id="A0A9P6CJX8"/>
<dbReference type="CDD" id="cd18968">
    <property type="entry name" value="chromodomain"/>
    <property type="match status" value="1"/>
</dbReference>
<dbReference type="Pfam" id="PF00385">
    <property type="entry name" value="Chromo"/>
    <property type="match status" value="1"/>
</dbReference>
<keyword evidence="6" id="KW-1185">Reference proteome</keyword>
<evidence type="ECO:0000256" key="1">
    <source>
        <dbReference type="ARBA" id="ARBA00004123"/>
    </source>
</evidence>
<comment type="subcellular location">
    <subcellularLocation>
        <location evidence="1">Nucleus</location>
    </subcellularLocation>
</comment>
<comment type="caution">
    <text evidence="5">The sequence shown here is derived from an EMBL/GenBank/DDBJ whole genome shotgun (WGS) entry which is preliminary data.</text>
</comment>
<organism evidence="5 6">
    <name type="scientific">Collybia nuda</name>
    <dbReference type="NCBI Taxonomy" id="64659"/>
    <lineage>
        <taxon>Eukaryota</taxon>
        <taxon>Fungi</taxon>
        <taxon>Dikarya</taxon>
        <taxon>Basidiomycota</taxon>
        <taxon>Agaricomycotina</taxon>
        <taxon>Agaricomycetes</taxon>
        <taxon>Agaricomycetidae</taxon>
        <taxon>Agaricales</taxon>
        <taxon>Tricholomatineae</taxon>
        <taxon>Clitocybaceae</taxon>
        <taxon>Collybia</taxon>
    </lineage>
</organism>
<dbReference type="InterPro" id="IPR023780">
    <property type="entry name" value="Chromo_domain"/>
</dbReference>
<dbReference type="Gene3D" id="2.40.50.40">
    <property type="match status" value="1"/>
</dbReference>
<feature type="region of interest" description="Disordered" evidence="3">
    <location>
        <begin position="85"/>
        <end position="237"/>
    </location>
</feature>
<dbReference type="PROSITE" id="PS50013">
    <property type="entry name" value="CHROMO_2"/>
    <property type="match status" value="1"/>
</dbReference>
<feature type="compositionally biased region" description="Basic and acidic residues" evidence="3">
    <location>
        <begin position="98"/>
        <end position="112"/>
    </location>
</feature>
<dbReference type="GO" id="GO:0005634">
    <property type="term" value="C:nucleus"/>
    <property type="evidence" value="ECO:0007669"/>
    <property type="project" value="UniProtKB-SubCell"/>
</dbReference>
<dbReference type="InterPro" id="IPR000953">
    <property type="entry name" value="Chromo/chromo_shadow_dom"/>
</dbReference>
<evidence type="ECO:0000256" key="2">
    <source>
        <dbReference type="ARBA" id="ARBA00023242"/>
    </source>
</evidence>
<accession>A0A9P6CJX8</accession>
<dbReference type="Proteomes" id="UP000807353">
    <property type="component" value="Unassembled WGS sequence"/>
</dbReference>
<dbReference type="InterPro" id="IPR051219">
    <property type="entry name" value="Heterochromatin_chromo-domain"/>
</dbReference>
<evidence type="ECO:0000256" key="3">
    <source>
        <dbReference type="SAM" id="MobiDB-lite"/>
    </source>
</evidence>
<dbReference type="OrthoDB" id="2447764at2759"/>
<feature type="region of interest" description="Disordered" evidence="3">
    <location>
        <begin position="322"/>
        <end position="422"/>
    </location>
</feature>
<dbReference type="SMART" id="SM00298">
    <property type="entry name" value="CHROMO"/>
    <property type="match status" value="1"/>
</dbReference>
<protein>
    <recommendedName>
        <fullName evidence="4">Chromo domain-containing protein</fullName>
    </recommendedName>
</protein>
<dbReference type="GO" id="GO:0006338">
    <property type="term" value="P:chromatin remodeling"/>
    <property type="evidence" value="ECO:0007669"/>
    <property type="project" value="UniProtKB-ARBA"/>
</dbReference>
<feature type="domain" description="Chromo" evidence="4">
    <location>
        <begin position="8"/>
        <end position="66"/>
    </location>
</feature>
<gene>
    <name evidence="5" type="ORF">BDZ94DRAFT_1255878</name>
</gene>
<sequence length="717" mass="78139">MDQEEKEYEVESIIQARVVSEGRRGKKKSAWKYRVRWRGYGADDDTWEPVESFEGSEDIIDTFWGRAHTGGRDYHNIRAFKVGEEFLPMGPPRRKQKSPNDVDASREAESSKHSTIVISGPENEKRKRNAPTLDISEDRPNKRAREHGPVSALQQSPPPQDVAKGLTISERSKNKTSRLNVLDTGVATPEHSRRKRRSSMRASSLDEIVPASDGEVDDTSINAELSHPGDKTAAGLDGVLRQSRSNKLLGSSSQAITDYALSDDENLANMEEPDPYRDAMIEDNYINIPSHRARAANPLVKMVDPPSLPNVEKAISVKARLSKGNATLHPSASGTPPPRLGRSVRASGSRPGPGRSSTGFIAKKPPKNRSSILTAEKGTLKSMKGKYSKPINPESTKSEEDDIEEDSSLWGGDQGTKAGASHPYLQAPTAEELLNLAGLNAQNAEALPDFEEDPPSTIPTDQSMSQDIPVRSKELEQPSQGVTELGPLPQSQTDQVKTALKQSLDLAKDKLFPSRANDVLSSLSAAWKRSTIFGPLGLGSETQAKPFSGPFEPAQSASFFLNLDSSISIPVTLTPTSPSSSINLGMGQGGPSGKFYQLQPALSLLDTLRTSGSSARIDLDVNVTNEQRDHFQHFHSRLRSGDLFVAMAGAEVFAFCSAGNSLISQRLNLPPSLLGHPEDIFVSRVIIENYSAYADAALHADSRRWSQYISADNLFEV</sequence>
<feature type="compositionally biased region" description="Basic and acidic residues" evidence="3">
    <location>
        <begin position="136"/>
        <end position="148"/>
    </location>
</feature>
<keyword evidence="2" id="KW-0539">Nucleus</keyword>
<feature type="compositionally biased region" description="Polar residues" evidence="3">
    <location>
        <begin position="324"/>
        <end position="334"/>
    </location>
</feature>
<evidence type="ECO:0000259" key="4">
    <source>
        <dbReference type="PROSITE" id="PS50013"/>
    </source>
</evidence>
<feature type="compositionally biased region" description="Low complexity" evidence="3">
    <location>
        <begin position="341"/>
        <end position="359"/>
    </location>
</feature>
<evidence type="ECO:0000313" key="6">
    <source>
        <dbReference type="Proteomes" id="UP000807353"/>
    </source>
</evidence>
<evidence type="ECO:0000313" key="5">
    <source>
        <dbReference type="EMBL" id="KAF9464785.1"/>
    </source>
</evidence>
<feature type="region of interest" description="Disordered" evidence="3">
    <location>
        <begin position="448"/>
        <end position="494"/>
    </location>
</feature>
<dbReference type="InterPro" id="IPR016197">
    <property type="entry name" value="Chromo-like_dom_sf"/>
</dbReference>